<gene>
    <name evidence="2" type="ORF">Amac_010140</name>
</gene>
<name>A0A5M3WGK6_9ACTN</name>
<dbReference type="Proteomes" id="UP000331127">
    <property type="component" value="Unassembled WGS sequence"/>
</dbReference>
<dbReference type="RefSeq" id="WP_218040886.1">
    <property type="nucleotide sequence ID" value="NZ_BAAAHL010000012.1"/>
</dbReference>
<keyword evidence="3" id="KW-1185">Reference proteome</keyword>
<proteinExistence type="predicted"/>
<evidence type="ECO:0000256" key="1">
    <source>
        <dbReference type="SAM" id="MobiDB-lite"/>
    </source>
</evidence>
<protein>
    <recommendedName>
        <fullName evidence="4">Phage portal protein</fullName>
    </recommendedName>
</protein>
<reference evidence="2 3" key="1">
    <citation type="submission" date="2019-10" db="EMBL/GenBank/DDBJ databases">
        <title>Whole genome shotgun sequence of Acrocarpospora macrocephala NBRC 16266.</title>
        <authorList>
            <person name="Ichikawa N."/>
            <person name="Kimura A."/>
            <person name="Kitahashi Y."/>
            <person name="Komaki H."/>
            <person name="Oguchi A."/>
        </authorList>
    </citation>
    <scope>NUCLEOTIDE SEQUENCE [LARGE SCALE GENOMIC DNA]</scope>
    <source>
        <strain evidence="2 3">NBRC 16266</strain>
    </source>
</reference>
<sequence length="517" mass="56755">MPSGRRGIDSGDPDQLSAIYGGGAQNGDTTGFFASERGGWRATVGRKLGRFFWGTRPRGNETRTKLHVPLASDIAVTGANMLFAEPVKITASDKATNARLETLADEYGFQSTFHEAAELGGALGGDYLRVCWDKDVRPDGPWLAPVHADAAIPEFRYGALVAVTFWRVLAEDDNTVIRHLERHEIGAILHGLYEGTFDDLGHMVPLTEHEATAYLAQHVEDGTRIPTRIPYLTAEYFPNMRPAKIWRNQPAAAYLGRADIEGVEPMLDRLDEVYSSWDRDIRLAKARLIVPHSYIQSQGPGKGGLFDPDQELYESVGAMTKGEGLEISAQQFKIRVQEHMDTTAAWTEVIVRGAGYSIQSFGGKGDVAAVTATEVIARQERSFTTRGKKIGYRRPRTSNILRALLAIDRVVFGTTVEVERPKIEWPDGVATDPKALAETLALYRQAGAASTEVMVRMLHPDWEDADVMAEVEKIQAELDAGGSLVDDPYTIRPPEADQPDEPATTEDGGYPGASDEE</sequence>
<evidence type="ECO:0000313" key="2">
    <source>
        <dbReference type="EMBL" id="GES07419.1"/>
    </source>
</evidence>
<feature type="region of interest" description="Disordered" evidence="1">
    <location>
        <begin position="479"/>
        <end position="517"/>
    </location>
</feature>
<dbReference type="InterPro" id="IPR021145">
    <property type="entry name" value="Portal_protein_SPP1_Gp6-like"/>
</dbReference>
<comment type="caution">
    <text evidence="2">The sequence shown here is derived from an EMBL/GenBank/DDBJ whole genome shotgun (WGS) entry which is preliminary data.</text>
</comment>
<organism evidence="2 3">
    <name type="scientific">Acrocarpospora macrocephala</name>
    <dbReference type="NCBI Taxonomy" id="150177"/>
    <lineage>
        <taxon>Bacteria</taxon>
        <taxon>Bacillati</taxon>
        <taxon>Actinomycetota</taxon>
        <taxon>Actinomycetes</taxon>
        <taxon>Streptosporangiales</taxon>
        <taxon>Streptosporangiaceae</taxon>
        <taxon>Acrocarpospora</taxon>
    </lineage>
</organism>
<evidence type="ECO:0000313" key="3">
    <source>
        <dbReference type="Proteomes" id="UP000331127"/>
    </source>
</evidence>
<evidence type="ECO:0008006" key="4">
    <source>
        <dbReference type="Google" id="ProtNLM"/>
    </source>
</evidence>
<feature type="region of interest" description="Disordered" evidence="1">
    <location>
        <begin position="1"/>
        <end position="23"/>
    </location>
</feature>
<dbReference type="EMBL" id="BLAE01000006">
    <property type="protein sequence ID" value="GES07419.1"/>
    <property type="molecule type" value="Genomic_DNA"/>
</dbReference>
<accession>A0A5M3WGK6</accession>
<dbReference type="Pfam" id="PF05133">
    <property type="entry name" value="SPP1_portal"/>
    <property type="match status" value="1"/>
</dbReference>
<dbReference type="AlphaFoldDB" id="A0A5M3WGK6"/>